<feature type="binding site" evidence="16">
    <location>
        <position position="96"/>
    </location>
    <ligand>
        <name>FAD</name>
        <dbReference type="ChEBI" id="CHEBI:57692"/>
    </ligand>
</feature>
<keyword evidence="7" id="KW-0677">Repeat</keyword>
<dbReference type="Pfam" id="PF00970">
    <property type="entry name" value="FAD_binding_6"/>
    <property type="match status" value="1"/>
</dbReference>
<dbReference type="Pfam" id="PF00175">
    <property type="entry name" value="NAD_binding_1"/>
    <property type="match status" value="1"/>
</dbReference>
<dbReference type="EMBL" id="JAAWWB010000020">
    <property type="protein sequence ID" value="KAG6758679.1"/>
    <property type="molecule type" value="Genomic_DNA"/>
</dbReference>
<keyword evidence="15 17" id="KW-0472">Membrane</keyword>
<name>A0A8X8CLU7_POPTO</name>
<comment type="caution">
    <text evidence="19">The sequence shown here is derived from an EMBL/GenBank/DDBJ whole genome shotgun (WGS) entry which is preliminary data.</text>
</comment>
<evidence type="ECO:0000256" key="10">
    <source>
        <dbReference type="ARBA" id="ARBA00022827"/>
    </source>
</evidence>
<protein>
    <recommendedName>
        <fullName evidence="4">cytochrome-b5 reductase</fullName>
        <ecNumber evidence="4">1.6.2.2</ecNumber>
    </recommendedName>
</protein>
<evidence type="ECO:0000256" key="2">
    <source>
        <dbReference type="ARBA" id="ARBA00004294"/>
    </source>
</evidence>
<proteinExistence type="inferred from homology"/>
<comment type="similarity">
    <text evidence="3">Belongs to the flavoprotein pyridine nucleotide cytochrome reductase family.</text>
</comment>
<feature type="binding site" evidence="16">
    <location>
        <position position="115"/>
    </location>
    <ligand>
        <name>FAD</name>
        <dbReference type="ChEBI" id="CHEBI:57692"/>
    </ligand>
</feature>
<feature type="binding site" evidence="16">
    <location>
        <position position="122"/>
    </location>
    <ligand>
        <name>FAD</name>
        <dbReference type="ChEBI" id="CHEBI:57692"/>
    </ligand>
</feature>
<dbReference type="FunFam" id="3.40.50.80:FF:000019">
    <property type="entry name" value="NADH-cytochrome b5 reductase"/>
    <property type="match status" value="1"/>
</dbReference>
<organism evidence="19 20">
    <name type="scientific">Populus tomentosa</name>
    <name type="common">Chinese white poplar</name>
    <dbReference type="NCBI Taxonomy" id="118781"/>
    <lineage>
        <taxon>Eukaryota</taxon>
        <taxon>Viridiplantae</taxon>
        <taxon>Streptophyta</taxon>
        <taxon>Embryophyta</taxon>
        <taxon>Tracheophyta</taxon>
        <taxon>Spermatophyta</taxon>
        <taxon>Magnoliopsida</taxon>
        <taxon>eudicotyledons</taxon>
        <taxon>Gunneridae</taxon>
        <taxon>Pentapetalae</taxon>
        <taxon>rosids</taxon>
        <taxon>fabids</taxon>
        <taxon>Malpighiales</taxon>
        <taxon>Salicaceae</taxon>
        <taxon>Saliceae</taxon>
        <taxon>Populus</taxon>
    </lineage>
</organism>
<keyword evidence="9" id="KW-0611">Plant defense</keyword>
<evidence type="ECO:0000256" key="17">
    <source>
        <dbReference type="SAM" id="Phobius"/>
    </source>
</evidence>
<dbReference type="Pfam" id="PF23559">
    <property type="entry name" value="WHD_DRP"/>
    <property type="match status" value="1"/>
</dbReference>
<dbReference type="Proteomes" id="UP000886885">
    <property type="component" value="Chromosome 10D"/>
</dbReference>
<keyword evidence="6 17" id="KW-0812">Transmembrane</keyword>
<evidence type="ECO:0000313" key="19">
    <source>
        <dbReference type="EMBL" id="KAG6758679.1"/>
    </source>
</evidence>
<keyword evidence="8" id="KW-1000">Mitochondrion outer membrane</keyword>
<evidence type="ECO:0000256" key="6">
    <source>
        <dbReference type="ARBA" id="ARBA00022692"/>
    </source>
</evidence>
<evidence type="ECO:0000256" key="1">
    <source>
        <dbReference type="ARBA" id="ARBA00001974"/>
    </source>
</evidence>
<dbReference type="CDD" id="cd06183">
    <property type="entry name" value="cyt_b5_reduct_like"/>
    <property type="match status" value="1"/>
</dbReference>
<evidence type="ECO:0000256" key="16">
    <source>
        <dbReference type="PIRSR" id="PIRSR601834-1"/>
    </source>
</evidence>
<evidence type="ECO:0000256" key="3">
    <source>
        <dbReference type="ARBA" id="ARBA00006105"/>
    </source>
</evidence>
<dbReference type="OrthoDB" id="598235at2759"/>
<comment type="cofactor">
    <cofactor evidence="1 16">
        <name>FAD</name>
        <dbReference type="ChEBI" id="CHEBI:57692"/>
    </cofactor>
</comment>
<dbReference type="GO" id="GO:0090524">
    <property type="term" value="F:cytochrome-b5 reductase activity, acting on NADH"/>
    <property type="evidence" value="ECO:0007669"/>
    <property type="project" value="UniProtKB-EC"/>
</dbReference>
<comment type="subcellular location">
    <subcellularLocation>
        <location evidence="2">Mitochondrion outer membrane</location>
    </subcellularLocation>
</comment>
<evidence type="ECO:0000256" key="8">
    <source>
        <dbReference type="ARBA" id="ARBA00022787"/>
    </source>
</evidence>
<keyword evidence="14" id="KW-0496">Mitochondrion</keyword>
<dbReference type="GO" id="GO:0006952">
    <property type="term" value="P:defense response"/>
    <property type="evidence" value="ECO:0007669"/>
    <property type="project" value="UniProtKB-KW"/>
</dbReference>
<feature type="binding site" evidence="16">
    <location>
        <position position="113"/>
    </location>
    <ligand>
        <name>FAD</name>
        <dbReference type="ChEBI" id="CHEBI:57692"/>
    </ligand>
</feature>
<evidence type="ECO:0000256" key="12">
    <source>
        <dbReference type="ARBA" id="ARBA00023002"/>
    </source>
</evidence>
<dbReference type="FunFam" id="2.40.30.10:FF:000032">
    <property type="entry name" value="NADH-cytochrome b5 reductase"/>
    <property type="match status" value="1"/>
</dbReference>
<dbReference type="GO" id="GO:0005741">
    <property type="term" value="C:mitochondrial outer membrane"/>
    <property type="evidence" value="ECO:0007669"/>
    <property type="project" value="UniProtKB-SubCell"/>
</dbReference>
<evidence type="ECO:0000256" key="13">
    <source>
        <dbReference type="ARBA" id="ARBA00023027"/>
    </source>
</evidence>
<feature type="binding site" evidence="16">
    <location>
        <position position="97"/>
    </location>
    <ligand>
        <name>FAD</name>
        <dbReference type="ChEBI" id="CHEBI:57692"/>
    </ligand>
</feature>
<feature type="binding site" evidence="16">
    <location>
        <position position="164"/>
    </location>
    <ligand>
        <name>FAD</name>
        <dbReference type="ChEBI" id="CHEBI:57692"/>
    </ligand>
</feature>
<keyword evidence="11 17" id="KW-1133">Transmembrane helix</keyword>
<dbReference type="InterPro" id="IPR055414">
    <property type="entry name" value="LRR_R13L4/SHOC2-like"/>
</dbReference>
<dbReference type="GO" id="GO:0022900">
    <property type="term" value="P:electron transport chain"/>
    <property type="evidence" value="ECO:0007669"/>
    <property type="project" value="TreeGrafter"/>
</dbReference>
<keyword evidence="20" id="KW-1185">Reference proteome</keyword>
<evidence type="ECO:0000256" key="4">
    <source>
        <dbReference type="ARBA" id="ARBA00012011"/>
    </source>
</evidence>
<evidence type="ECO:0000256" key="15">
    <source>
        <dbReference type="ARBA" id="ARBA00023136"/>
    </source>
</evidence>
<dbReference type="EC" id="1.6.2.2" evidence="4"/>
<keyword evidence="12" id="KW-0560">Oxidoreductase</keyword>
<dbReference type="FunFam" id="1.10.10.10:FF:000322">
    <property type="entry name" value="Probable disease resistance protein At1g63360"/>
    <property type="match status" value="1"/>
</dbReference>
<dbReference type="PROSITE" id="PS51384">
    <property type="entry name" value="FAD_FR"/>
    <property type="match status" value="1"/>
</dbReference>
<dbReference type="AlphaFoldDB" id="A0A8X8CLU7"/>
<keyword evidence="5 16" id="KW-0285">Flavoprotein</keyword>
<sequence>MDFTAMPSADVLGVLIAIFSVAIAAASSYYFLSRKPKGCLDRQRFKEFKLIKKTQISPNVARFRFSLPTPKSVLGLPVGTHVVCRGKDSEGQEVTRPYTPITLNSQVGYFELVVKMYPKGRMSHHFREMREGDYLAVKGPQGRFKYKPGQVRAFGMIAGGSGITPMLQLTRAILENPKDKTIVHLIYANSTFEDILLKNDLNDFAHKYPDRFKVYYVLSKPPEAWTGGGGHVSKEMIQNHCPPPAPDIRVDVKDELEVIRALLKDADSKSEKKASGRAHPDHRCRLLRRIASLIKTFNSRREIASEIEDIKTSFSNQRASSRSSNARRGLMHQPRLSSLFTEEAELVGIESPGDELISYFVSGAYQRIVIAVVGVGKTTLAKKVHDNHRVKEQFRRILATTRNEDVANFRRGSSLVHVYRKEPSTQKGAWELFCNKAFRFEFKGQYPKDLEGLSRDIVRRCGGLPLAIVAVSGLLATKEKTILEWKKALRGLGGSAMVSDPYIDNVTNILSLSYGDLPYHLQSCFLYFGMCPEDFPIKLGRIIQLWVAEGFVQEKPGMTLEEVGEEYFFELIRRSLVKVDKVSLKGTPKTCRVHDLVHDVILSKSKEPSLCHVSSSFSTFEGIARHLSISNRGSNTPNSITKSQTRSVIAFNEVKLQKVTMSVIFAKLKLLTTLDFDNCPIDHLPKKVGNLIHLRYLNLRDTKVAKLPRSIRKLHDLESLDLRNSFVEELPVEISTFPKLRHLLADDRKTRALKIHGSIKHLEFLQTLFIDEVDRDLSLINDGLQGSKKMRKLGVINLKREHGSPINIFSSSSAAKSPSWIPKIHNLAELSLSFTNLMDDSIKVLQALPNLKYLALAWAYNGEKMHFEGGGFQKLKFLSLAGLSNLNEMLINEGALPLLKRLEMGPCPKLNKVPSGNQNLRYLKDLSSAGMTNEFTHRLSWQESEIVRHIPILRYDAICDPNDEGSCGAFG</sequence>
<evidence type="ECO:0000256" key="7">
    <source>
        <dbReference type="ARBA" id="ARBA00022737"/>
    </source>
</evidence>
<keyword evidence="10 16" id="KW-0274">FAD</keyword>
<dbReference type="PANTHER" id="PTHR19370">
    <property type="entry name" value="NADH-CYTOCHROME B5 REDUCTASE"/>
    <property type="match status" value="1"/>
</dbReference>
<keyword evidence="13" id="KW-0520">NAD</keyword>
<evidence type="ECO:0000256" key="9">
    <source>
        <dbReference type="ARBA" id="ARBA00022821"/>
    </source>
</evidence>
<feature type="binding site" evidence="16">
    <location>
        <position position="123"/>
    </location>
    <ligand>
        <name>FAD</name>
        <dbReference type="ChEBI" id="CHEBI:57692"/>
    </ligand>
</feature>
<gene>
    <name evidence="19" type="ORF">POTOM_039038</name>
</gene>
<evidence type="ECO:0000259" key="18">
    <source>
        <dbReference type="PROSITE" id="PS51384"/>
    </source>
</evidence>
<evidence type="ECO:0000256" key="5">
    <source>
        <dbReference type="ARBA" id="ARBA00022630"/>
    </source>
</evidence>
<feature type="transmembrane region" description="Helical" evidence="17">
    <location>
        <begin position="12"/>
        <end position="32"/>
    </location>
</feature>
<feature type="binding site" evidence="16">
    <location>
        <position position="98"/>
    </location>
    <ligand>
        <name>FAD</name>
        <dbReference type="ChEBI" id="CHEBI:57692"/>
    </ligand>
</feature>
<feature type="domain" description="FAD-binding FR-type" evidence="18">
    <location>
        <begin position="43"/>
        <end position="147"/>
    </location>
</feature>
<dbReference type="InterPro" id="IPR008333">
    <property type="entry name" value="Cbr1-like_FAD-bd_dom"/>
</dbReference>
<dbReference type="GO" id="GO:0043531">
    <property type="term" value="F:ADP binding"/>
    <property type="evidence" value="ECO:0007669"/>
    <property type="project" value="InterPro"/>
</dbReference>
<dbReference type="Pfam" id="PF23598">
    <property type="entry name" value="LRR_14"/>
    <property type="match status" value="2"/>
</dbReference>
<reference evidence="19" key="1">
    <citation type="journal article" date="2020" name="bioRxiv">
        <title>Hybrid origin of Populus tomentosa Carr. identified through genome sequencing and phylogenomic analysis.</title>
        <authorList>
            <person name="An X."/>
            <person name="Gao K."/>
            <person name="Chen Z."/>
            <person name="Li J."/>
            <person name="Yang X."/>
            <person name="Yang X."/>
            <person name="Zhou J."/>
            <person name="Guo T."/>
            <person name="Zhao T."/>
            <person name="Huang S."/>
            <person name="Miao D."/>
            <person name="Khan W.U."/>
            <person name="Rao P."/>
            <person name="Ye M."/>
            <person name="Lei B."/>
            <person name="Liao W."/>
            <person name="Wang J."/>
            <person name="Ji L."/>
            <person name="Li Y."/>
            <person name="Guo B."/>
            <person name="Mustafa N.S."/>
            <person name="Li S."/>
            <person name="Yun Q."/>
            <person name="Keller S.R."/>
            <person name="Mao J."/>
            <person name="Zhang R."/>
            <person name="Strauss S.H."/>
        </authorList>
    </citation>
    <scope>NUCLEOTIDE SEQUENCE</scope>
    <source>
        <strain evidence="19">GM15</strain>
        <tissue evidence="19">Leaf</tissue>
    </source>
</reference>
<dbReference type="InterPro" id="IPR017927">
    <property type="entry name" value="FAD-bd_FR_type"/>
</dbReference>
<dbReference type="PANTHER" id="PTHR19370:SF200">
    <property type="entry name" value="NADH-CYTOCHROME B5 REDUCTASE"/>
    <property type="match status" value="1"/>
</dbReference>
<evidence type="ECO:0000256" key="14">
    <source>
        <dbReference type="ARBA" id="ARBA00023128"/>
    </source>
</evidence>
<dbReference type="InterPro" id="IPR001433">
    <property type="entry name" value="OxRdtase_FAD/NAD-bd"/>
</dbReference>
<evidence type="ECO:0000256" key="11">
    <source>
        <dbReference type="ARBA" id="ARBA00022989"/>
    </source>
</evidence>
<dbReference type="InterPro" id="IPR001834">
    <property type="entry name" value="CBR-like"/>
</dbReference>
<accession>A0A8X8CLU7</accession>
<evidence type="ECO:0000313" key="20">
    <source>
        <dbReference type="Proteomes" id="UP000886885"/>
    </source>
</evidence>
<dbReference type="InterPro" id="IPR058922">
    <property type="entry name" value="WHD_DRP"/>
</dbReference>